<evidence type="ECO:0008006" key="3">
    <source>
        <dbReference type="Google" id="ProtNLM"/>
    </source>
</evidence>
<accession>A0A1I2I616</accession>
<keyword evidence="2" id="KW-1185">Reference proteome</keyword>
<sequence length="150" mass="15923">MPEPHRDNRAVPAFVITPRSLGELSAIRYRFATARRGDGDDLLVVTFAGAYGVGSSGNGDALFMRAVIGLALRAFAPAGVVLDLRELDYRWGDMMASVLNDAIVGGVAPAVVVSDACRKALTSLVTDELGEDPGDRLFDGLDDALHAVHR</sequence>
<dbReference type="Proteomes" id="UP000199645">
    <property type="component" value="Unassembled WGS sequence"/>
</dbReference>
<dbReference type="EMBL" id="FONV01000009">
    <property type="protein sequence ID" value="SFF37060.1"/>
    <property type="molecule type" value="Genomic_DNA"/>
</dbReference>
<protein>
    <recommendedName>
        <fullName evidence="3">STAS domain-containing protein</fullName>
    </recommendedName>
</protein>
<dbReference type="STRING" id="35752.SAMN05421541_109283"/>
<proteinExistence type="predicted"/>
<evidence type="ECO:0000313" key="1">
    <source>
        <dbReference type="EMBL" id="SFF37060.1"/>
    </source>
</evidence>
<dbReference type="AlphaFoldDB" id="A0A1I2I616"/>
<reference evidence="1 2" key="1">
    <citation type="submission" date="2016-10" db="EMBL/GenBank/DDBJ databases">
        <authorList>
            <person name="de Groot N.N."/>
        </authorList>
    </citation>
    <scope>NUCLEOTIDE SEQUENCE [LARGE SCALE GENOMIC DNA]</scope>
    <source>
        <strain evidence="1 2">DSM 43019</strain>
    </source>
</reference>
<organism evidence="1 2">
    <name type="scientific">Actinoplanes philippinensis</name>
    <dbReference type="NCBI Taxonomy" id="35752"/>
    <lineage>
        <taxon>Bacteria</taxon>
        <taxon>Bacillati</taxon>
        <taxon>Actinomycetota</taxon>
        <taxon>Actinomycetes</taxon>
        <taxon>Micromonosporales</taxon>
        <taxon>Micromonosporaceae</taxon>
        <taxon>Actinoplanes</taxon>
    </lineage>
</organism>
<evidence type="ECO:0000313" key="2">
    <source>
        <dbReference type="Proteomes" id="UP000199645"/>
    </source>
</evidence>
<gene>
    <name evidence="1" type="ORF">SAMN05421541_109283</name>
</gene>
<name>A0A1I2I616_9ACTN</name>